<dbReference type="HOGENOM" id="CLU_2604301_0_0_14"/>
<dbReference type="Proteomes" id="UP000019260">
    <property type="component" value="Chromosome"/>
</dbReference>
<gene>
    <name evidence="2" type="ORF">P344_02955</name>
</gene>
<keyword evidence="3" id="KW-1185">Reference proteome</keyword>
<sequence length="79" mass="9010">MGSNYSFCFKHSNTRFSMHDLFFIKWSNVVNFIKAGLPNFIISLSFMLTSYVATSLAVLLPNQKYKNNIAILQQLISAI</sequence>
<keyword evidence="1" id="KW-1133">Transmembrane helix</keyword>
<dbReference type="PATRIC" id="fig|838561.3.peg.576"/>
<organism evidence="2 3">
    <name type="scientific">Spiroplasma mirum ATCC 29335</name>
    <dbReference type="NCBI Taxonomy" id="838561"/>
    <lineage>
        <taxon>Bacteria</taxon>
        <taxon>Bacillati</taxon>
        <taxon>Mycoplasmatota</taxon>
        <taxon>Mollicutes</taxon>
        <taxon>Entomoplasmatales</taxon>
        <taxon>Spiroplasmataceae</taxon>
        <taxon>Spiroplasma</taxon>
    </lineage>
</organism>
<dbReference type="RefSeq" id="WP_025317290.1">
    <property type="nucleotide sequence ID" value="NZ_CP006720.1"/>
</dbReference>
<keyword evidence="1" id="KW-0812">Transmembrane</keyword>
<proteinExistence type="predicted"/>
<feature type="transmembrane region" description="Helical" evidence="1">
    <location>
        <begin position="40"/>
        <end position="60"/>
    </location>
</feature>
<name>W6AMI0_9MOLU</name>
<accession>W6AMI0</accession>
<evidence type="ECO:0000313" key="3">
    <source>
        <dbReference type="Proteomes" id="UP000019260"/>
    </source>
</evidence>
<dbReference type="KEGG" id="smia:P344_02955"/>
<dbReference type="STRING" id="838561.P344_02955"/>
<dbReference type="EMBL" id="CP006720">
    <property type="protein sequence ID" value="AHI57935.1"/>
    <property type="molecule type" value="Genomic_DNA"/>
</dbReference>
<evidence type="ECO:0000313" key="2">
    <source>
        <dbReference type="EMBL" id="AHI57935.1"/>
    </source>
</evidence>
<protein>
    <submittedName>
        <fullName evidence="2">Uncharacterized protein</fullName>
    </submittedName>
</protein>
<keyword evidence="1" id="KW-0472">Membrane</keyword>
<dbReference type="eggNOG" id="COG0534">
    <property type="taxonomic scope" value="Bacteria"/>
</dbReference>
<reference evidence="2 3" key="1">
    <citation type="submission" date="2013-09" db="EMBL/GenBank/DDBJ databases">
        <title>Complete genome sequence of Spiroplasma mirum suckling mouse cataract agent.</title>
        <authorList>
            <person name="Landry C.A."/>
            <person name="Bastian F.O."/>
            <person name="Thune R.L."/>
        </authorList>
    </citation>
    <scope>NUCLEOTIDE SEQUENCE [LARGE SCALE GENOMIC DNA]</scope>
    <source>
        <strain evidence="2 3">SMCA</strain>
    </source>
</reference>
<dbReference type="AlphaFoldDB" id="W6AMI0"/>
<evidence type="ECO:0000256" key="1">
    <source>
        <dbReference type="SAM" id="Phobius"/>
    </source>
</evidence>